<dbReference type="AlphaFoldDB" id="A0A7R9WC18"/>
<proteinExistence type="predicted"/>
<accession>A0A7R9WC18</accession>
<organism evidence="1">
    <name type="scientific">Pseudictyota dubia</name>
    <dbReference type="NCBI Taxonomy" id="2749911"/>
    <lineage>
        <taxon>Eukaryota</taxon>
        <taxon>Sar</taxon>
        <taxon>Stramenopiles</taxon>
        <taxon>Ochrophyta</taxon>
        <taxon>Bacillariophyta</taxon>
        <taxon>Mediophyceae</taxon>
        <taxon>Biddulphiophycidae</taxon>
        <taxon>Eupodiscales</taxon>
        <taxon>Odontellaceae</taxon>
        <taxon>Pseudictyota</taxon>
    </lineage>
</organism>
<gene>
    <name evidence="1" type="ORF">TDUB1175_LOCUS17572</name>
</gene>
<name>A0A7R9WC18_9STRA</name>
<evidence type="ECO:0000313" key="1">
    <source>
        <dbReference type="EMBL" id="CAD8318890.1"/>
    </source>
</evidence>
<reference evidence="1" key="1">
    <citation type="submission" date="2021-01" db="EMBL/GenBank/DDBJ databases">
        <authorList>
            <person name="Corre E."/>
            <person name="Pelletier E."/>
            <person name="Niang G."/>
            <person name="Scheremetjew M."/>
            <person name="Finn R."/>
            <person name="Kale V."/>
            <person name="Holt S."/>
            <person name="Cochrane G."/>
            <person name="Meng A."/>
            <person name="Brown T."/>
            <person name="Cohen L."/>
        </authorList>
    </citation>
    <scope>NUCLEOTIDE SEQUENCE</scope>
    <source>
        <strain evidence="1">CCMP147</strain>
    </source>
</reference>
<dbReference type="EMBL" id="HBED01035118">
    <property type="protein sequence ID" value="CAD8318890.1"/>
    <property type="molecule type" value="Transcribed_RNA"/>
</dbReference>
<protein>
    <submittedName>
        <fullName evidence="1">Uncharacterized protein</fullName>
    </submittedName>
</protein>
<sequence>MVAPLRRVGQHPTSLIKKIGQRRGIIVIIYCQTPSLSELTQFQPDQKCPPEPNFSSNLTLIRNVVVAAMGIRGRKKKRWRRIPPIIQRISRSRFVTDYFAAAISKWQYTYNDDSVRCLFRQEATIERDSFPLLAAVVNNPCIAHGTLMADLWRYLVLWRYRGIYVGIDAIHRQGKFHPSTSISPETEAYLVVE</sequence>